<dbReference type="EMBL" id="CP104395">
    <property type="protein sequence ID" value="WEL19056.1"/>
    <property type="molecule type" value="Genomic_DNA"/>
</dbReference>
<dbReference type="GeneID" id="98290066"/>
<evidence type="ECO:0000313" key="2">
    <source>
        <dbReference type="Proteomes" id="UP001218034"/>
    </source>
</evidence>
<keyword evidence="2" id="KW-1185">Reference proteome</keyword>
<sequence>MKDHYRHALVLSVIGLGLIHLSSTYITPEKAETDEIKPGWIGKKVTVDGTVRNSYRVNDTLFFDLEDSEGAVKVAEFESSSRVNDSQTVEVTGTVKLYEGSMEIIADRVE</sequence>
<evidence type="ECO:0000313" key="1">
    <source>
        <dbReference type="EMBL" id="WEL19056.1"/>
    </source>
</evidence>
<dbReference type="RefSeq" id="WP_347721928.1">
    <property type="nucleotide sequence ID" value="NZ_CP104395.1"/>
</dbReference>
<accession>A0ABY8CHA0</accession>
<reference evidence="1 2" key="1">
    <citation type="submission" date="2022-09" db="EMBL/GenBank/DDBJ databases">
        <title>Xylan utilization by haloarchaea-nanohaloarchaea associations.</title>
        <authorList>
            <person name="Yakimov M."/>
        </authorList>
    </citation>
    <scope>NUCLEOTIDE SEQUENCE [LARGE SCALE GENOMIC DNA]</scope>
    <source>
        <strain evidence="1 2">SVXNc</strain>
    </source>
</reference>
<proteinExistence type="predicted"/>
<dbReference type="Gene3D" id="2.40.50.140">
    <property type="entry name" value="Nucleic acid-binding proteins"/>
    <property type="match status" value="1"/>
</dbReference>
<dbReference type="Proteomes" id="UP001218034">
    <property type="component" value="Chromosome"/>
</dbReference>
<protein>
    <submittedName>
        <fullName evidence="1">RNA-binding protein, contains TRAM domain</fullName>
    </submittedName>
</protein>
<dbReference type="InterPro" id="IPR012340">
    <property type="entry name" value="NA-bd_OB-fold"/>
</dbReference>
<gene>
    <name evidence="1" type="ORF">SVXNc_0024</name>
</gene>
<name>A0ABY8CHA0_9ARCH</name>
<dbReference type="SUPFAM" id="SSF50249">
    <property type="entry name" value="Nucleic acid-binding proteins"/>
    <property type="match status" value="1"/>
</dbReference>
<organism evidence="1 2">
    <name type="scientific">Candidatus Nanohalococcus occultus</name>
    <dbReference type="NCBI Taxonomy" id="2978047"/>
    <lineage>
        <taxon>Archaea</taxon>
        <taxon>Candidatus Nanohalarchaeota</taxon>
        <taxon>Candidatus Nanohalarchaeota incertae sedis</taxon>
        <taxon>Candidatus Nanohalococcus</taxon>
    </lineage>
</organism>